<gene>
    <name evidence="1" type="ORF">USDA257_c56430</name>
</gene>
<dbReference type="HOGENOM" id="CLU_3239668_0_0_5"/>
<dbReference type="KEGG" id="sfd:USDA257_c56430"/>
<reference evidence="1 2" key="1">
    <citation type="journal article" date="2012" name="J. Bacteriol.">
        <title>Complete genome sequence of the broad-host-range strain Sinorhizobium fredii USDA257.</title>
        <authorList>
            <person name="Schuldes J."/>
            <person name="Rodriguez Orbegoso M."/>
            <person name="Schmeisser C."/>
            <person name="Krishnan H.B."/>
            <person name="Daniel R."/>
            <person name="Streit W.R."/>
        </authorList>
    </citation>
    <scope>NUCLEOTIDE SEQUENCE [LARGE SCALE GENOMIC DNA]</scope>
    <source>
        <strain evidence="1 2">USDA 257</strain>
    </source>
</reference>
<dbReference type="Proteomes" id="UP000006180">
    <property type="component" value="Chromosome"/>
</dbReference>
<accession>I3XE51</accession>
<evidence type="ECO:0000313" key="1">
    <source>
        <dbReference type="EMBL" id="AFL54157.1"/>
    </source>
</evidence>
<protein>
    <submittedName>
        <fullName evidence="1">Uncharacterized protein</fullName>
    </submittedName>
</protein>
<dbReference type="PATRIC" id="fig|1185652.3.peg.5851"/>
<organism evidence="1 2">
    <name type="scientific">Sinorhizobium fredii (strain USDA 257)</name>
    <dbReference type="NCBI Taxonomy" id="1185652"/>
    <lineage>
        <taxon>Bacteria</taxon>
        <taxon>Pseudomonadati</taxon>
        <taxon>Pseudomonadota</taxon>
        <taxon>Alphaproteobacteria</taxon>
        <taxon>Hyphomicrobiales</taxon>
        <taxon>Rhizobiaceae</taxon>
        <taxon>Sinorhizobium/Ensifer group</taxon>
        <taxon>Sinorhizobium</taxon>
    </lineage>
</organism>
<proteinExistence type="predicted"/>
<name>I3XE51_SINF2</name>
<evidence type="ECO:0000313" key="2">
    <source>
        <dbReference type="Proteomes" id="UP000006180"/>
    </source>
</evidence>
<dbReference type="AlphaFoldDB" id="I3XE51"/>
<dbReference type="EMBL" id="CP003563">
    <property type="protein sequence ID" value="AFL54157.1"/>
    <property type="molecule type" value="Genomic_DNA"/>
</dbReference>
<sequence>MVAGVAIVQERDFRDAIGTERTIVPNAIVSPGNKPPTGFRAAA</sequence>